<dbReference type="EMBL" id="NTFS01000324">
    <property type="protein sequence ID" value="PAX51845.1"/>
    <property type="molecule type" value="Genomic_DNA"/>
</dbReference>
<organism evidence="1 2">
    <name type="scientific">Brunnivagina elsteri CCALA 953</name>
    <dbReference type="NCBI Taxonomy" id="987040"/>
    <lineage>
        <taxon>Bacteria</taxon>
        <taxon>Bacillati</taxon>
        <taxon>Cyanobacteriota</taxon>
        <taxon>Cyanophyceae</taxon>
        <taxon>Nostocales</taxon>
        <taxon>Calotrichaceae</taxon>
        <taxon>Brunnivagina</taxon>
    </lineage>
</organism>
<comment type="caution">
    <text evidence="1">The sequence shown here is derived from an EMBL/GenBank/DDBJ whole genome shotgun (WGS) entry which is preliminary data.</text>
</comment>
<dbReference type="Proteomes" id="UP000218238">
    <property type="component" value="Unassembled WGS sequence"/>
</dbReference>
<sequence>MTETQKKITLPFPTNAAGELVIPTTHYNEFGVPLAFLHHCGIWEGTAKRVNTAGELIDEHLVRVEIEVDGEQYVQTNTVRINTPREVTAKYFGCFREGKLVFPLTDEVYTLGGEKASGFSGIAWAVTDDLIVYRGSRTVNGCKTYYNELIAVVDTNHRVRTTQVYEDGIYKLVTAIDEIKVQK</sequence>
<evidence type="ECO:0000313" key="2">
    <source>
        <dbReference type="Proteomes" id="UP000218238"/>
    </source>
</evidence>
<reference evidence="1 2" key="1">
    <citation type="submission" date="2017-08" db="EMBL/GenBank/DDBJ databases">
        <title>Draft genome sequence of filamentous cyanobacterium Calothrix elsteri CCALA 953.</title>
        <authorList>
            <person name="Gagunashvili A.N."/>
            <person name="Elster J."/>
            <person name="Andresson O.S."/>
        </authorList>
    </citation>
    <scope>NUCLEOTIDE SEQUENCE [LARGE SCALE GENOMIC DNA]</scope>
    <source>
        <strain evidence="1 2">CCALA 953</strain>
    </source>
</reference>
<evidence type="ECO:0008006" key="3">
    <source>
        <dbReference type="Google" id="ProtNLM"/>
    </source>
</evidence>
<dbReference type="OrthoDB" id="581648at2"/>
<name>A0A2A2TDY8_9CYAN</name>
<dbReference type="InterPro" id="IPR012674">
    <property type="entry name" value="Calycin"/>
</dbReference>
<gene>
    <name evidence="1" type="ORF">CK510_22605</name>
</gene>
<keyword evidence="2" id="KW-1185">Reference proteome</keyword>
<protein>
    <recommendedName>
        <fullName evidence="3">DUF3598 domain-containing protein</fullName>
    </recommendedName>
</protein>
<proteinExistence type="predicted"/>
<dbReference type="RefSeq" id="WP_095723829.1">
    <property type="nucleotide sequence ID" value="NZ_NTFS01000324.1"/>
</dbReference>
<evidence type="ECO:0000313" key="1">
    <source>
        <dbReference type="EMBL" id="PAX51845.1"/>
    </source>
</evidence>
<dbReference type="AlphaFoldDB" id="A0A2A2TDY8"/>
<dbReference type="SUPFAM" id="SSF50814">
    <property type="entry name" value="Lipocalins"/>
    <property type="match status" value="1"/>
</dbReference>
<dbReference type="Gene3D" id="2.40.128.20">
    <property type="match status" value="1"/>
</dbReference>
<accession>A0A2A2TDY8</accession>